<keyword evidence="2" id="KW-0472">Membrane</keyword>
<dbReference type="Gene3D" id="1.20.1600.10">
    <property type="entry name" value="Outer membrane efflux proteins (OEP)"/>
    <property type="match status" value="1"/>
</dbReference>
<name>A0ABS3NFH7_9GAMM</name>
<keyword evidence="2" id="KW-1134">Transmembrane beta strand</keyword>
<accession>A0ABS3NFH7</accession>
<dbReference type="PROSITE" id="PS51257">
    <property type="entry name" value="PROKAR_LIPOPROTEIN"/>
    <property type="match status" value="1"/>
</dbReference>
<comment type="subcellular location">
    <subcellularLocation>
        <location evidence="2">Cell outer membrane</location>
        <topology evidence="2">Lipid-anchor</topology>
    </subcellularLocation>
</comment>
<evidence type="ECO:0000313" key="3">
    <source>
        <dbReference type="EMBL" id="MBO1519046.1"/>
    </source>
</evidence>
<evidence type="ECO:0000256" key="2">
    <source>
        <dbReference type="RuleBase" id="RU362097"/>
    </source>
</evidence>
<keyword evidence="2" id="KW-0812">Transmembrane</keyword>
<dbReference type="Gene3D" id="2.20.200.10">
    <property type="entry name" value="Outer membrane efflux proteins (OEP)"/>
    <property type="match status" value="1"/>
</dbReference>
<dbReference type="Pfam" id="PF02321">
    <property type="entry name" value="OEP"/>
    <property type="match status" value="2"/>
</dbReference>
<feature type="signal peptide" evidence="2">
    <location>
        <begin position="1"/>
        <end position="19"/>
    </location>
</feature>
<dbReference type="SUPFAM" id="SSF56954">
    <property type="entry name" value="Outer membrane efflux proteins (OEP)"/>
    <property type="match status" value="1"/>
</dbReference>
<keyword evidence="2" id="KW-0449">Lipoprotein</keyword>
<dbReference type="Proteomes" id="UP000664882">
    <property type="component" value="Unassembled WGS sequence"/>
</dbReference>
<feature type="chain" id="PRO_5044970860" evidence="2">
    <location>
        <begin position="20"/>
        <end position="508"/>
    </location>
</feature>
<keyword evidence="4" id="KW-1185">Reference proteome</keyword>
<evidence type="ECO:0000313" key="4">
    <source>
        <dbReference type="Proteomes" id="UP000664882"/>
    </source>
</evidence>
<dbReference type="InterPro" id="IPR003423">
    <property type="entry name" value="OMP_efflux"/>
</dbReference>
<comment type="similarity">
    <text evidence="1 2">Belongs to the outer membrane factor (OMF) (TC 1.B.17) family.</text>
</comment>
<comment type="caution">
    <text evidence="3">The sequence shown here is derived from an EMBL/GenBank/DDBJ whole genome shotgun (WGS) entry which is preliminary data.</text>
</comment>
<dbReference type="PANTHER" id="PTHR30203">
    <property type="entry name" value="OUTER MEMBRANE CATION EFFLUX PROTEIN"/>
    <property type="match status" value="1"/>
</dbReference>
<sequence>MKTVTYRIMLLFAVTMVTACTTLGPDYSEPKVDWLADWESSLYGQIHPPVSGMSERNQELEFWWLSFADPVLNELLKTARAENSSLRIAGLRILESRAVLGIAQGNRYPQAQRATGAVMHSDSWSTGSNASHSNLTSYDVGVNLGWELDFWGRFQRGIESADAAFFSSISNEKNAQVLLNALVAQTYFSYRTTARQIYIAKQNAALQKRSLEITEKLYTSGQSGELDVQQAKNQYLVTLSTIPKLEIGQQQLSNALGVLLGRPPGNMPELSALPNTLPALSKTMIQDLPARLLMRRPDVRTSAWQVAAQSAQIGLAEAQLYPSISLLGNIGWSGSSLGGNTNTLSTAVGPSFTWNLFNYGRIKNNIRVQDVRLQQAIESYQNTVLQAAREIDDAAIVVVKTLEQDAILQQSLAAAERSLTLSTSRYQEGYSDFQRVLDAQRSLATQSNKLVVNQGEHINAVIALYKALGGGWQPTSVEQIVPKKLRQQMEQRTDWGDQLEQPLPTLQE</sequence>
<reference evidence="3 4" key="1">
    <citation type="submission" date="2021-03" db="EMBL/GenBank/DDBJ databases">
        <title>Oceanisphaera sp. nov., isolated from the intestine.</title>
        <authorList>
            <person name="Zhao L.-H."/>
            <person name="Shi L.-F."/>
        </authorList>
    </citation>
    <scope>NUCLEOTIDE SEQUENCE [LARGE SCALE GENOMIC DNA]</scope>
    <source>
        <strain evidence="3 4">DM8</strain>
    </source>
</reference>
<organism evidence="3 4">
    <name type="scientific">Oceanisphaera pacifica</name>
    <dbReference type="NCBI Taxonomy" id="2818389"/>
    <lineage>
        <taxon>Bacteria</taxon>
        <taxon>Pseudomonadati</taxon>
        <taxon>Pseudomonadota</taxon>
        <taxon>Gammaproteobacteria</taxon>
        <taxon>Aeromonadales</taxon>
        <taxon>Aeromonadaceae</taxon>
        <taxon>Oceanisphaera</taxon>
    </lineage>
</organism>
<keyword evidence="2" id="KW-0564">Palmitate</keyword>
<keyword evidence="2" id="KW-0732">Signal</keyword>
<dbReference type="NCBIfam" id="TIGR01845">
    <property type="entry name" value="outer_NodT"/>
    <property type="match status" value="1"/>
</dbReference>
<evidence type="ECO:0000256" key="1">
    <source>
        <dbReference type="ARBA" id="ARBA00007613"/>
    </source>
</evidence>
<gene>
    <name evidence="3" type="ORF">J3U76_05265</name>
</gene>
<proteinExistence type="inferred from homology"/>
<dbReference type="EMBL" id="JAGDFX010000005">
    <property type="protein sequence ID" value="MBO1519046.1"/>
    <property type="molecule type" value="Genomic_DNA"/>
</dbReference>
<dbReference type="InterPro" id="IPR010131">
    <property type="entry name" value="MdtP/NodT-like"/>
</dbReference>
<protein>
    <submittedName>
        <fullName evidence="3">Efflux transporter outer membrane subunit</fullName>
    </submittedName>
</protein>